<sequence length="114" mass="12650">MPWQKLGRHYGRRVPKSIGRGPSRTPRAVAEALTQLVARQQKESSLEYRKAHTLDLTMAYNMSFPNASSQTDRGEQSHDQENGQNHHTPREEARPAGGRPRSTPDHHSAGAASA</sequence>
<proteinExistence type="predicted"/>
<comment type="caution">
    <text evidence="1">The sequence shown here is derived from an EMBL/GenBank/DDBJ whole genome shotgun (WGS) entry which is preliminary data.</text>
</comment>
<organism evidence="1 2">
    <name type="scientific">Lasiodiplodia mahajangana</name>
    <dbReference type="NCBI Taxonomy" id="1108764"/>
    <lineage>
        <taxon>Eukaryota</taxon>
        <taxon>Fungi</taxon>
        <taxon>Dikarya</taxon>
        <taxon>Ascomycota</taxon>
        <taxon>Pezizomycotina</taxon>
        <taxon>Dothideomycetes</taxon>
        <taxon>Dothideomycetes incertae sedis</taxon>
        <taxon>Botryosphaeriales</taxon>
        <taxon>Botryosphaeriaceae</taxon>
        <taxon>Lasiodiplodia</taxon>
    </lineage>
</organism>
<dbReference type="EMBL" id="JAPUUL010001307">
    <property type="protein sequence ID" value="KAJ8127766.1"/>
    <property type="molecule type" value="Genomic_DNA"/>
</dbReference>
<evidence type="ECO:0000313" key="2">
    <source>
        <dbReference type="Proteomes" id="UP001153332"/>
    </source>
</evidence>
<gene>
    <name evidence="1" type="ORF">O1611_g5872</name>
</gene>
<evidence type="ECO:0000313" key="1">
    <source>
        <dbReference type="EMBL" id="KAJ8127766.1"/>
    </source>
</evidence>
<dbReference type="Proteomes" id="UP001153332">
    <property type="component" value="Unassembled WGS sequence"/>
</dbReference>
<protein>
    <submittedName>
        <fullName evidence="1">Uncharacterized protein</fullName>
    </submittedName>
</protein>
<accession>A0ACC2JJY4</accession>
<keyword evidence="2" id="KW-1185">Reference proteome</keyword>
<reference evidence="1" key="1">
    <citation type="submission" date="2022-12" db="EMBL/GenBank/DDBJ databases">
        <title>Genome Sequence of Lasiodiplodia mahajangana.</title>
        <authorList>
            <person name="Buettner E."/>
        </authorList>
    </citation>
    <scope>NUCLEOTIDE SEQUENCE</scope>
    <source>
        <strain evidence="1">VT137</strain>
    </source>
</reference>
<name>A0ACC2JJY4_9PEZI</name>